<evidence type="ECO:0000313" key="1">
    <source>
        <dbReference type="EMBL" id="OVF05503.1"/>
    </source>
</evidence>
<reference evidence="1 2" key="1">
    <citation type="submission" date="2017-04" db="EMBL/GenBank/DDBJ databases">
        <title>Draft genome of the yeast Clavispora lusitaniae type strain CBS 6936.</title>
        <authorList>
            <person name="Durrens P."/>
            <person name="Klopp C."/>
            <person name="Biteau N."/>
            <person name="Fitton-Ouhabi V."/>
            <person name="Dementhon K."/>
            <person name="Accoceberry I."/>
            <person name="Sherman D.J."/>
            <person name="Noel T."/>
        </authorList>
    </citation>
    <scope>NUCLEOTIDE SEQUENCE [LARGE SCALE GENOMIC DNA]</scope>
    <source>
        <strain evidence="1 2">CBS 6936</strain>
    </source>
</reference>
<dbReference type="AlphaFoldDB" id="A0AA91PVL0"/>
<dbReference type="EMBL" id="LYUB02000022">
    <property type="protein sequence ID" value="OVF05503.1"/>
    <property type="molecule type" value="Genomic_DNA"/>
</dbReference>
<organism evidence="1 2">
    <name type="scientific">Clavispora lusitaniae</name>
    <name type="common">Candida lusitaniae</name>
    <dbReference type="NCBI Taxonomy" id="36911"/>
    <lineage>
        <taxon>Eukaryota</taxon>
        <taxon>Fungi</taxon>
        <taxon>Dikarya</taxon>
        <taxon>Ascomycota</taxon>
        <taxon>Saccharomycotina</taxon>
        <taxon>Pichiomycetes</taxon>
        <taxon>Metschnikowiaceae</taxon>
        <taxon>Clavispora</taxon>
    </lineage>
</organism>
<proteinExistence type="predicted"/>
<accession>A0AA91PVL0</accession>
<dbReference type="Proteomes" id="UP000195602">
    <property type="component" value="Unassembled WGS sequence"/>
</dbReference>
<sequence length="97" mass="11006">MNDTVMLSREKTIDYMEKRQEATVLRYMRQIAELEGATGPGGAVSLRMGARDFSTLDNGEIASIMESEQEFLEQRLQRKVESLTGARRWSCPAYNNA</sequence>
<evidence type="ECO:0000313" key="2">
    <source>
        <dbReference type="Proteomes" id="UP000195602"/>
    </source>
</evidence>
<protein>
    <submittedName>
        <fullName evidence="1">Uncharacterized protein</fullName>
    </submittedName>
</protein>
<gene>
    <name evidence="1" type="ORF">A9F13_22g00451</name>
</gene>
<comment type="caution">
    <text evidence="1">The sequence shown here is derived from an EMBL/GenBank/DDBJ whole genome shotgun (WGS) entry which is preliminary data.</text>
</comment>
<name>A0AA91PVL0_CLALS</name>
<dbReference type="KEGG" id="clus:A9F13_22g00451"/>